<accession>A0A921KFT8</accession>
<proteinExistence type="predicted"/>
<comment type="caution">
    <text evidence="3">The sequence shown here is derived from an EMBL/GenBank/DDBJ whole genome shotgun (WGS) entry which is preliminary data.</text>
</comment>
<evidence type="ECO:0000313" key="3">
    <source>
        <dbReference type="EMBL" id="HJF33584.1"/>
    </source>
</evidence>
<dbReference type="InterPro" id="IPR040591">
    <property type="entry name" value="RqcP2_RBD"/>
</dbReference>
<evidence type="ECO:0000256" key="1">
    <source>
        <dbReference type="PROSITE-ProRule" id="PRU00182"/>
    </source>
</evidence>
<dbReference type="AlphaFoldDB" id="A0A921KFT8"/>
<dbReference type="Gene3D" id="3.30.70.330">
    <property type="match status" value="1"/>
</dbReference>
<dbReference type="SMART" id="SM00363">
    <property type="entry name" value="S4"/>
    <property type="match status" value="1"/>
</dbReference>
<protein>
    <submittedName>
        <fullName evidence="3">RNA-binding protein</fullName>
    </submittedName>
</protein>
<dbReference type="EMBL" id="DYWT01000268">
    <property type="protein sequence ID" value="HJF33584.1"/>
    <property type="molecule type" value="Genomic_DNA"/>
</dbReference>
<name>A0A921KFT8_SPOPS</name>
<feature type="domain" description="RNA-binding S4" evidence="2">
    <location>
        <begin position="182"/>
        <end position="239"/>
    </location>
</feature>
<evidence type="ECO:0000313" key="4">
    <source>
        <dbReference type="Proteomes" id="UP000698173"/>
    </source>
</evidence>
<dbReference type="Gene3D" id="3.30.1370.160">
    <property type="match status" value="1"/>
</dbReference>
<dbReference type="Pfam" id="PF17774">
    <property type="entry name" value="YlmH_RBD"/>
    <property type="match status" value="1"/>
</dbReference>
<gene>
    <name evidence="3" type="ORF">K8V56_17615</name>
</gene>
<sequence>METILQHFRKDEQPFIEMAIGWIREVEDTYSPKLTGFLDPRQQRIVESLAGSSMLLIGSHGAFPEAERRRILIYPDYYVPELLDYRIAMFDVKYASKFLKLDHKDILGSMMALGIDRSKFGDIRVEDDKVQFAVADELKDYMVANFVSIGKAKVTVEENGLPEDWIVTTDTWTEEMHIVSSLRLDVVTAALANIPRQKAASLIHGEKVKVNWAVRDQPAFELQESDMLSIRGSGRFKVIAIEGRTRKDKIRIAIGKLE</sequence>
<dbReference type="PROSITE" id="PS50889">
    <property type="entry name" value="S4"/>
    <property type="match status" value="1"/>
</dbReference>
<dbReference type="InterPro" id="IPR012677">
    <property type="entry name" value="Nucleotide-bd_a/b_plait_sf"/>
</dbReference>
<organism evidence="3 4">
    <name type="scientific">Sporosarcina psychrophila</name>
    <name type="common">Bacillus psychrophilus</name>
    <dbReference type="NCBI Taxonomy" id="1476"/>
    <lineage>
        <taxon>Bacteria</taxon>
        <taxon>Bacillati</taxon>
        <taxon>Bacillota</taxon>
        <taxon>Bacilli</taxon>
        <taxon>Bacillales</taxon>
        <taxon>Caryophanaceae</taxon>
        <taxon>Sporosarcina</taxon>
    </lineage>
</organism>
<reference evidence="3" key="2">
    <citation type="submission" date="2021-09" db="EMBL/GenBank/DDBJ databases">
        <authorList>
            <person name="Gilroy R."/>
        </authorList>
    </citation>
    <scope>NUCLEOTIDE SEQUENCE</scope>
    <source>
        <strain evidence="3">CHK171-7178</strain>
    </source>
</reference>
<dbReference type="SUPFAM" id="SSF55174">
    <property type="entry name" value="Alpha-L RNA-binding motif"/>
    <property type="match status" value="1"/>
</dbReference>
<dbReference type="GO" id="GO:0003723">
    <property type="term" value="F:RNA binding"/>
    <property type="evidence" value="ECO:0007669"/>
    <property type="project" value="UniProtKB-KW"/>
</dbReference>
<dbReference type="Pfam" id="PF01479">
    <property type="entry name" value="S4"/>
    <property type="match status" value="1"/>
</dbReference>
<dbReference type="InterPro" id="IPR002942">
    <property type="entry name" value="S4_RNA-bd"/>
</dbReference>
<dbReference type="Pfam" id="PF21278">
    <property type="entry name" value="YlmH_1st"/>
    <property type="match status" value="1"/>
</dbReference>
<reference evidence="3" key="1">
    <citation type="journal article" date="2021" name="PeerJ">
        <title>Extensive microbial diversity within the chicken gut microbiome revealed by metagenomics and culture.</title>
        <authorList>
            <person name="Gilroy R."/>
            <person name="Ravi A."/>
            <person name="Getino M."/>
            <person name="Pursley I."/>
            <person name="Horton D.L."/>
            <person name="Alikhan N.F."/>
            <person name="Baker D."/>
            <person name="Gharbi K."/>
            <person name="Hall N."/>
            <person name="Watson M."/>
            <person name="Adriaenssens E.M."/>
            <person name="Foster-Nyarko E."/>
            <person name="Jarju S."/>
            <person name="Secka A."/>
            <person name="Antonio M."/>
            <person name="Oren A."/>
            <person name="Chaudhuri R.R."/>
            <person name="La Ragione R."/>
            <person name="Hildebrand F."/>
            <person name="Pallen M.J."/>
        </authorList>
    </citation>
    <scope>NUCLEOTIDE SEQUENCE</scope>
    <source>
        <strain evidence="3">CHK171-7178</strain>
    </source>
</reference>
<evidence type="ECO:0000259" key="2">
    <source>
        <dbReference type="SMART" id="SM00363"/>
    </source>
</evidence>
<dbReference type="Proteomes" id="UP000698173">
    <property type="component" value="Unassembled WGS sequence"/>
</dbReference>
<keyword evidence="1" id="KW-0694">RNA-binding</keyword>
<dbReference type="InterPro" id="IPR048443">
    <property type="entry name" value="RqcP2_N"/>
</dbReference>